<dbReference type="Pfam" id="PF13400">
    <property type="entry name" value="Tad"/>
    <property type="match status" value="1"/>
</dbReference>
<organism evidence="4 5">
    <name type="scientific">Rubellimicrobium aerolatum</name>
    <dbReference type="NCBI Taxonomy" id="490979"/>
    <lineage>
        <taxon>Bacteria</taxon>
        <taxon>Pseudomonadati</taxon>
        <taxon>Pseudomonadota</taxon>
        <taxon>Alphaproteobacteria</taxon>
        <taxon>Rhodobacterales</taxon>
        <taxon>Roseobacteraceae</taxon>
        <taxon>Rubellimicrobium</taxon>
    </lineage>
</organism>
<keyword evidence="1" id="KW-0732">Signal</keyword>
<dbReference type="RefSeq" id="WP_209837559.1">
    <property type="nucleotide sequence ID" value="NZ_JAGGJP010000002.1"/>
</dbReference>
<feature type="chain" id="PRO_5046478444" evidence="1">
    <location>
        <begin position="20"/>
        <end position="423"/>
    </location>
</feature>
<evidence type="ECO:0000259" key="3">
    <source>
        <dbReference type="Pfam" id="PF25269"/>
    </source>
</evidence>
<accession>A0ABW0S8P4</accession>
<feature type="domain" description="DUF7867" evidence="3">
    <location>
        <begin position="267"/>
        <end position="404"/>
    </location>
</feature>
<reference evidence="5" key="1">
    <citation type="journal article" date="2019" name="Int. J. Syst. Evol. Microbiol.">
        <title>The Global Catalogue of Microorganisms (GCM) 10K type strain sequencing project: providing services to taxonomists for standard genome sequencing and annotation.</title>
        <authorList>
            <consortium name="The Broad Institute Genomics Platform"/>
            <consortium name="The Broad Institute Genome Sequencing Center for Infectious Disease"/>
            <person name="Wu L."/>
            <person name="Ma J."/>
        </authorList>
    </citation>
    <scope>NUCLEOTIDE SEQUENCE [LARGE SCALE GENOMIC DNA]</scope>
    <source>
        <strain evidence="5">KACC 11588</strain>
    </source>
</reference>
<dbReference type="InterPro" id="IPR028087">
    <property type="entry name" value="Tad_N"/>
</dbReference>
<dbReference type="EMBL" id="JBHSNA010000002">
    <property type="protein sequence ID" value="MFC5565278.1"/>
    <property type="molecule type" value="Genomic_DNA"/>
</dbReference>
<evidence type="ECO:0000313" key="5">
    <source>
        <dbReference type="Proteomes" id="UP001596056"/>
    </source>
</evidence>
<keyword evidence="5" id="KW-1185">Reference proteome</keyword>
<feature type="domain" description="Putative Flp pilus-assembly TadG-like N-terminal" evidence="2">
    <location>
        <begin position="6"/>
        <end position="43"/>
    </location>
</feature>
<evidence type="ECO:0000259" key="2">
    <source>
        <dbReference type="Pfam" id="PF13400"/>
    </source>
</evidence>
<dbReference type="Pfam" id="PF25269">
    <property type="entry name" value="DUF7867"/>
    <property type="match status" value="1"/>
</dbReference>
<dbReference type="InterPro" id="IPR057189">
    <property type="entry name" value="DUF7867"/>
</dbReference>
<sequence length="423" mass="43460">MTVHAMFMLVAACILGAAAVDVSHLNALRSEMQVAADAAARGALLWRIDDGQGSAQAKLAAVRLVRRTQPRQPYGSVVGMRDIAFGRFDAATGAFRPERDSREAAWARAAREEAKGNPVATLLFRLIGVDAMDVAAEAVAVAWLPPCLDNGLVAEGPVALRTTRVRLVDLCLHSNDSVTVARGARMQGTGTLSVPRPEALVGAPPLLAERLRLDRFGLRVMAPLMAKGAGGVAAGMARPGSAFRPAHLDAAAEARLEPEREGGLAVVGPQGFRPGALSRYDCAAGERLALRAGTYAGVALLTDCALEIADGARLEDVRIVSTATGAEAVRIAGALALGRPDRCAEGGGAQVATRGGVVAEGLVTLEGGQILAAGDIDLAGGARGHGAAVTAGGSLTASTLVDLWGCATGQEGNLRAHYVRLAR</sequence>
<proteinExistence type="predicted"/>
<name>A0ABW0S8P4_9RHOB</name>
<protein>
    <submittedName>
        <fullName evidence="4">Pilus assembly protein TadG-related protein</fullName>
    </submittedName>
</protein>
<feature type="signal peptide" evidence="1">
    <location>
        <begin position="1"/>
        <end position="19"/>
    </location>
</feature>
<evidence type="ECO:0000313" key="4">
    <source>
        <dbReference type="EMBL" id="MFC5565278.1"/>
    </source>
</evidence>
<gene>
    <name evidence="4" type="ORF">ACFPOC_02470</name>
</gene>
<comment type="caution">
    <text evidence="4">The sequence shown here is derived from an EMBL/GenBank/DDBJ whole genome shotgun (WGS) entry which is preliminary data.</text>
</comment>
<evidence type="ECO:0000256" key="1">
    <source>
        <dbReference type="SAM" id="SignalP"/>
    </source>
</evidence>
<dbReference type="Proteomes" id="UP001596056">
    <property type="component" value="Unassembled WGS sequence"/>
</dbReference>